<dbReference type="GO" id="GO:0019843">
    <property type="term" value="F:rRNA binding"/>
    <property type="evidence" value="ECO:0007669"/>
    <property type="project" value="UniProtKB-UniRule"/>
</dbReference>
<keyword evidence="4 7" id="KW-0689">Ribosomal protein</keyword>
<organism evidence="9 10">
    <name type="scientific">candidate division WOR-3 bacterium</name>
    <dbReference type="NCBI Taxonomy" id="2052148"/>
    <lineage>
        <taxon>Bacteria</taxon>
        <taxon>Bacteria division WOR-3</taxon>
    </lineage>
</organism>
<gene>
    <name evidence="7" type="primary">rplT</name>
    <name evidence="9" type="ORF">DCW38_00280</name>
</gene>
<dbReference type="AlphaFoldDB" id="A0A350H7U8"/>
<evidence type="ECO:0000256" key="5">
    <source>
        <dbReference type="ARBA" id="ARBA00023274"/>
    </source>
</evidence>
<dbReference type="InterPro" id="IPR005813">
    <property type="entry name" value="Ribosomal_bL20"/>
</dbReference>
<comment type="caution">
    <text evidence="9">The sequence shown here is derived from an EMBL/GenBank/DDBJ whole genome shotgun (WGS) entry which is preliminary data.</text>
</comment>
<dbReference type="GO" id="GO:1990904">
    <property type="term" value="C:ribonucleoprotein complex"/>
    <property type="evidence" value="ECO:0007669"/>
    <property type="project" value="UniProtKB-KW"/>
</dbReference>
<comment type="function">
    <text evidence="7 8">Binds directly to 23S ribosomal RNA and is necessary for the in vitro assembly process of the 50S ribosomal subunit. It is not involved in the protein synthesizing functions of that subunit.</text>
</comment>
<evidence type="ECO:0000256" key="7">
    <source>
        <dbReference type="HAMAP-Rule" id="MF_00382"/>
    </source>
</evidence>
<evidence type="ECO:0000256" key="8">
    <source>
        <dbReference type="RuleBase" id="RU000560"/>
    </source>
</evidence>
<accession>A0A350H7U8</accession>
<dbReference type="GO" id="GO:0000027">
    <property type="term" value="P:ribosomal large subunit assembly"/>
    <property type="evidence" value="ECO:0007669"/>
    <property type="project" value="UniProtKB-UniRule"/>
</dbReference>
<comment type="similarity">
    <text evidence="1 7 8">Belongs to the bacterial ribosomal protein bL20 family.</text>
</comment>
<dbReference type="EMBL" id="DMZY01000009">
    <property type="protein sequence ID" value="HAV91614.1"/>
    <property type="molecule type" value="Genomic_DNA"/>
</dbReference>
<dbReference type="Gene3D" id="1.10.1900.20">
    <property type="entry name" value="Ribosomal protein L20"/>
    <property type="match status" value="1"/>
</dbReference>
<dbReference type="GO" id="GO:0005840">
    <property type="term" value="C:ribosome"/>
    <property type="evidence" value="ECO:0007669"/>
    <property type="project" value="UniProtKB-KW"/>
</dbReference>
<dbReference type="CDD" id="cd07026">
    <property type="entry name" value="Ribosomal_L20"/>
    <property type="match status" value="1"/>
</dbReference>
<dbReference type="PROSITE" id="PS00937">
    <property type="entry name" value="RIBOSOMAL_L20"/>
    <property type="match status" value="1"/>
</dbReference>
<evidence type="ECO:0000313" key="10">
    <source>
        <dbReference type="Proteomes" id="UP000264062"/>
    </source>
</evidence>
<evidence type="ECO:0000256" key="1">
    <source>
        <dbReference type="ARBA" id="ARBA00007698"/>
    </source>
</evidence>
<dbReference type="FunFam" id="1.10.1900.20:FF:000001">
    <property type="entry name" value="50S ribosomal protein L20"/>
    <property type="match status" value="1"/>
</dbReference>
<dbReference type="GO" id="GO:0003735">
    <property type="term" value="F:structural constituent of ribosome"/>
    <property type="evidence" value="ECO:0007669"/>
    <property type="project" value="InterPro"/>
</dbReference>
<dbReference type="InterPro" id="IPR035566">
    <property type="entry name" value="Ribosomal_protein_bL20_C"/>
</dbReference>
<protein>
    <recommendedName>
        <fullName evidence="6 7">Large ribosomal subunit protein bL20</fullName>
    </recommendedName>
</protein>
<evidence type="ECO:0000256" key="2">
    <source>
        <dbReference type="ARBA" id="ARBA00022730"/>
    </source>
</evidence>
<sequence>MPRVKGSVQTRAKRKKWIGRAKGSYGKKSNCYKSARSAATKALVYAFRDRKKKKSEFRALWITRINIACREHDISYSKFVNGLKKANVLLDRKQLSEIAIHQPDAFKQLVEISRTV</sequence>
<dbReference type="Proteomes" id="UP000264062">
    <property type="component" value="Unassembled WGS sequence"/>
</dbReference>
<evidence type="ECO:0000256" key="3">
    <source>
        <dbReference type="ARBA" id="ARBA00022884"/>
    </source>
</evidence>
<evidence type="ECO:0000256" key="4">
    <source>
        <dbReference type="ARBA" id="ARBA00022980"/>
    </source>
</evidence>
<dbReference type="HAMAP" id="MF_00382">
    <property type="entry name" value="Ribosomal_bL20"/>
    <property type="match status" value="1"/>
</dbReference>
<keyword evidence="3 7" id="KW-0694">RNA-binding</keyword>
<reference evidence="9 10" key="1">
    <citation type="journal article" date="2018" name="Nat. Biotechnol.">
        <title>A standardized bacterial taxonomy based on genome phylogeny substantially revises the tree of life.</title>
        <authorList>
            <person name="Parks D.H."/>
            <person name="Chuvochina M."/>
            <person name="Waite D.W."/>
            <person name="Rinke C."/>
            <person name="Skarshewski A."/>
            <person name="Chaumeil P.A."/>
            <person name="Hugenholtz P."/>
        </authorList>
    </citation>
    <scope>NUCLEOTIDE SEQUENCE [LARGE SCALE GENOMIC DNA]</scope>
    <source>
        <strain evidence="9">UBA9956</strain>
    </source>
</reference>
<evidence type="ECO:0000256" key="6">
    <source>
        <dbReference type="ARBA" id="ARBA00035172"/>
    </source>
</evidence>
<dbReference type="NCBIfam" id="TIGR01032">
    <property type="entry name" value="rplT_bact"/>
    <property type="match status" value="1"/>
</dbReference>
<dbReference type="PRINTS" id="PR00062">
    <property type="entry name" value="RIBOSOMALL20"/>
</dbReference>
<dbReference type="PANTHER" id="PTHR10986">
    <property type="entry name" value="39S RIBOSOMAL PROTEIN L20"/>
    <property type="match status" value="1"/>
</dbReference>
<keyword evidence="2 7" id="KW-0699">rRNA-binding</keyword>
<proteinExistence type="inferred from homology"/>
<dbReference type="GO" id="GO:0006412">
    <property type="term" value="P:translation"/>
    <property type="evidence" value="ECO:0007669"/>
    <property type="project" value="InterPro"/>
</dbReference>
<keyword evidence="5 7" id="KW-0687">Ribonucleoprotein</keyword>
<dbReference type="Gene3D" id="6.10.160.10">
    <property type="match status" value="1"/>
</dbReference>
<dbReference type="Pfam" id="PF00453">
    <property type="entry name" value="Ribosomal_L20"/>
    <property type="match status" value="1"/>
</dbReference>
<evidence type="ECO:0000313" key="9">
    <source>
        <dbReference type="EMBL" id="HAV91614.1"/>
    </source>
</evidence>
<dbReference type="SUPFAM" id="SSF74731">
    <property type="entry name" value="Ribosomal protein L20"/>
    <property type="match status" value="1"/>
</dbReference>
<dbReference type="InterPro" id="IPR049946">
    <property type="entry name" value="RIBOSOMAL_L20_CS"/>
</dbReference>
<name>A0A350H7U8_UNCW3</name>